<evidence type="ECO:0000259" key="4">
    <source>
        <dbReference type="Pfam" id="PF03152"/>
    </source>
</evidence>
<dbReference type="GO" id="GO:0031593">
    <property type="term" value="F:polyubiquitin modification-dependent protein binding"/>
    <property type="evidence" value="ECO:0007669"/>
    <property type="project" value="TreeGrafter"/>
</dbReference>
<reference evidence="7" key="1">
    <citation type="journal article" date="2016" name="Proc. Natl. Acad. Sci. U.S.A.">
        <title>Comparative genomics of biotechnologically important yeasts.</title>
        <authorList>
            <person name="Riley R."/>
            <person name="Haridas S."/>
            <person name="Wolfe K.H."/>
            <person name="Lopes M.R."/>
            <person name="Hittinger C.T."/>
            <person name="Goeker M."/>
            <person name="Salamov A.A."/>
            <person name="Wisecaver J.H."/>
            <person name="Long T.M."/>
            <person name="Calvey C.H."/>
            <person name="Aerts A.L."/>
            <person name="Barry K.W."/>
            <person name="Choi C."/>
            <person name="Clum A."/>
            <person name="Coughlan A.Y."/>
            <person name="Deshpande S."/>
            <person name="Douglass A.P."/>
            <person name="Hanson S.J."/>
            <person name="Klenk H.-P."/>
            <person name="LaButti K.M."/>
            <person name="Lapidus A."/>
            <person name="Lindquist E.A."/>
            <person name="Lipzen A.M."/>
            <person name="Meier-Kolthoff J.P."/>
            <person name="Ohm R.A."/>
            <person name="Otillar R.P."/>
            <person name="Pangilinan J.L."/>
            <person name="Peng Y."/>
            <person name="Rokas A."/>
            <person name="Rosa C.A."/>
            <person name="Scheuner C."/>
            <person name="Sibirny A.A."/>
            <person name="Slot J.C."/>
            <person name="Stielow J.B."/>
            <person name="Sun H."/>
            <person name="Kurtzman C.P."/>
            <person name="Blackwell M."/>
            <person name="Grigoriev I.V."/>
            <person name="Jeffries T.W."/>
        </authorList>
    </citation>
    <scope>NUCLEOTIDE SEQUENCE [LARGE SCALE GENOMIC DNA]</scope>
    <source>
        <strain evidence="7">NRRL Y-1626</strain>
    </source>
</reference>
<protein>
    <submittedName>
        <fullName evidence="6">UFD1-domain-containing protein</fullName>
    </submittedName>
</protein>
<dbReference type="GO" id="GO:0034098">
    <property type="term" value="C:VCP-NPL4-UFD1 AAA ATPase complex"/>
    <property type="evidence" value="ECO:0007669"/>
    <property type="project" value="TreeGrafter"/>
</dbReference>
<comment type="caution">
    <text evidence="6">The sequence shown here is derived from an EMBL/GenBank/DDBJ whole genome shotgun (WGS) entry which is preliminary data.</text>
</comment>
<evidence type="ECO:0000256" key="1">
    <source>
        <dbReference type="ARBA" id="ARBA00006043"/>
    </source>
</evidence>
<dbReference type="Pfam" id="PF03152">
    <property type="entry name" value="UFD1_N1"/>
    <property type="match status" value="1"/>
</dbReference>
<dbReference type="AlphaFoldDB" id="A0A1B7TAE5"/>
<dbReference type="Pfam" id="PF24842">
    <property type="entry name" value="UFD1_N2"/>
    <property type="match status" value="1"/>
</dbReference>
<dbReference type="InterPro" id="IPR042299">
    <property type="entry name" value="Ufd1-like_Nn"/>
</dbReference>
<evidence type="ECO:0000256" key="2">
    <source>
        <dbReference type="ARBA" id="ARBA00022786"/>
    </source>
</evidence>
<evidence type="ECO:0000313" key="7">
    <source>
        <dbReference type="Proteomes" id="UP000092321"/>
    </source>
</evidence>
<dbReference type="Gene3D" id="2.40.40.50">
    <property type="entry name" value="Ubiquitin fusion degradation protein UFD1, N-terminal domain"/>
    <property type="match status" value="1"/>
</dbReference>
<feature type="domain" description="Ubiquitin fusion degradation protein UFD1 N-terminal subdomain 1" evidence="4">
    <location>
        <begin position="15"/>
        <end position="117"/>
    </location>
</feature>
<dbReference type="GO" id="GO:0036503">
    <property type="term" value="P:ERAD pathway"/>
    <property type="evidence" value="ECO:0007669"/>
    <property type="project" value="TreeGrafter"/>
</dbReference>
<proteinExistence type="inferred from homology"/>
<dbReference type="InterPro" id="IPR055417">
    <property type="entry name" value="UFD1_N1"/>
</dbReference>
<organism evidence="6 7">
    <name type="scientific">Hanseniaspora valbyensis NRRL Y-1626</name>
    <dbReference type="NCBI Taxonomy" id="766949"/>
    <lineage>
        <taxon>Eukaryota</taxon>
        <taxon>Fungi</taxon>
        <taxon>Dikarya</taxon>
        <taxon>Ascomycota</taxon>
        <taxon>Saccharomycotina</taxon>
        <taxon>Saccharomycetes</taxon>
        <taxon>Saccharomycodales</taxon>
        <taxon>Saccharomycodaceae</taxon>
        <taxon>Hanseniaspora</taxon>
    </lineage>
</organism>
<gene>
    <name evidence="6" type="ORF">HANVADRAFT_26596</name>
</gene>
<dbReference type="Gene3D" id="3.10.330.10">
    <property type="match status" value="1"/>
</dbReference>
<evidence type="ECO:0000256" key="3">
    <source>
        <dbReference type="SAM" id="MobiDB-lite"/>
    </source>
</evidence>
<evidence type="ECO:0000313" key="6">
    <source>
        <dbReference type="EMBL" id="OBA25687.1"/>
    </source>
</evidence>
<dbReference type="PANTHER" id="PTHR12555">
    <property type="entry name" value="UBIQUITIN FUSION DEGRADATON PROTEIN 1"/>
    <property type="match status" value="1"/>
</dbReference>
<feature type="region of interest" description="Disordered" evidence="3">
    <location>
        <begin position="302"/>
        <end position="358"/>
    </location>
</feature>
<dbReference type="EMBL" id="LXPE01000054">
    <property type="protein sequence ID" value="OBA25687.1"/>
    <property type="molecule type" value="Genomic_DNA"/>
</dbReference>
<sequence>MNFGYSSNINGSNEFKENYRIYPISYLPNTVSDEKKQLLNNSGKIILPPSALTKLSFLEISYPMLFEIQSNISFNSTNVGVLEFISEEGRVYAPDWIIEQLKSPVTSTVSIKSISLPKANFVKLEPQSVDFLEIENPKVVLENCLRNYSCLKLDDIIQINYNNKFFKIKITDLKPDPKGSCIIETDLVTDFDPPKGYVEPDYKKEQEKIQKIEAIGEKDPTIESMTKRVYIPTLTNDNSLKPTATGVKLNGKKVSNNQILDDKPIVTHEQLKKLTSETEIKPLILEDGVLFFGFPYIAPKNGDSKDDDDSKDQNNSANFVGQGQKLKRNNKRKIGKVSPTGVKGGLSQEEEGRKSPKT</sequence>
<dbReference type="OrthoDB" id="422728at2759"/>
<dbReference type="GO" id="GO:0006511">
    <property type="term" value="P:ubiquitin-dependent protein catabolic process"/>
    <property type="evidence" value="ECO:0007669"/>
    <property type="project" value="InterPro"/>
</dbReference>
<feature type="domain" description="Ubiquitin fusion degradation protein UFD1 N-terminal subdomain 2" evidence="5">
    <location>
        <begin position="118"/>
        <end position="194"/>
    </location>
</feature>
<name>A0A1B7TAE5_9ASCO</name>
<dbReference type="Proteomes" id="UP000092321">
    <property type="component" value="Unassembled WGS sequence"/>
</dbReference>
<keyword evidence="7" id="KW-1185">Reference proteome</keyword>
<dbReference type="InterPro" id="IPR004854">
    <property type="entry name" value="Ufd1-like"/>
</dbReference>
<dbReference type="InterPro" id="IPR055418">
    <property type="entry name" value="UFD1_N2"/>
</dbReference>
<feature type="compositionally biased region" description="Basic residues" evidence="3">
    <location>
        <begin position="325"/>
        <end position="335"/>
    </location>
</feature>
<accession>A0A1B7TAE5</accession>
<evidence type="ECO:0000259" key="5">
    <source>
        <dbReference type="Pfam" id="PF24842"/>
    </source>
</evidence>
<dbReference type="PANTHER" id="PTHR12555:SF13">
    <property type="entry name" value="UBIQUITIN RECOGNITION FACTOR IN ER-ASSOCIATED DEGRADATION PROTEIN 1"/>
    <property type="match status" value="1"/>
</dbReference>
<keyword evidence="2" id="KW-0833">Ubl conjugation pathway</keyword>
<comment type="similarity">
    <text evidence="1">Belongs to the UFD1 family.</text>
</comment>